<dbReference type="Gene3D" id="3.40.50.300">
    <property type="entry name" value="P-loop containing nucleotide triphosphate hydrolases"/>
    <property type="match status" value="2"/>
</dbReference>
<feature type="binding site" evidence="3">
    <location>
        <begin position="345"/>
        <end position="349"/>
    </location>
    <ligand>
        <name>ATP</name>
        <dbReference type="ChEBI" id="CHEBI:30616"/>
    </ligand>
</feature>
<evidence type="ECO:0000313" key="6">
    <source>
        <dbReference type="Proteomes" id="UP000886891"/>
    </source>
</evidence>
<dbReference type="Pfam" id="PF13245">
    <property type="entry name" value="AAA_19"/>
    <property type="match status" value="1"/>
</dbReference>
<dbReference type="Gene3D" id="1.10.10.2220">
    <property type="match status" value="1"/>
</dbReference>
<dbReference type="Pfam" id="PF18335">
    <property type="entry name" value="SH3_13"/>
    <property type="match status" value="1"/>
</dbReference>
<keyword evidence="3" id="KW-0413">Isomerase</keyword>
<evidence type="ECO:0000256" key="3">
    <source>
        <dbReference type="HAMAP-Rule" id="MF_01488"/>
    </source>
</evidence>
<keyword evidence="3" id="KW-0238">DNA-binding</keyword>
<dbReference type="CDD" id="cd18809">
    <property type="entry name" value="SF1_C_RecD"/>
    <property type="match status" value="1"/>
</dbReference>
<comment type="function">
    <text evidence="3">DNA-dependent ATPase and ATP-dependent 5'-3' DNA helicase. Has no activity on blunt DNA or DNA with 3'-overhangs, requires at least 10 bases of 5'-ssDNA for helicase activity.</text>
</comment>
<dbReference type="InterPro" id="IPR050534">
    <property type="entry name" value="Coronavir_polyprotein_1ab"/>
</dbReference>
<keyword evidence="3 5" id="KW-0347">Helicase</keyword>
<sequence>MVVKGIVLDVVFHNPDTGYTVFDFDAEGRYLTAVGIFPALTEGEALTLVGDFKTNAKYGEQFEVTEAVFDAPADVAAIEHFLAGGLFSGIGEVKARAIVERFGAGTLDVIEHTPERLAEVKGISKSGAAAIAASYRETVGIRNAVLFLQKYEIPMKLCLKICRAYGDRTVETVRENPYRLVRDIVGVGFLTADRIARQIGIPEDSDFRIYAGIVHVLREEAGKAGHTCLPREELTESVLRLLGAGDEDRIARAVKVMMLNGELTAERTAEEGKEYLALSVNSRTENAIAARLCRLQSGAKATATEVSSEIAHFETQNNVKFHPTQTEAIAAALSNGVVVVTGGPGTGKTTIIKCMIELFSARNLRVALAAPTGRAGKRMSEATGMDAKTIHRLIGISFSEEGGENAQYNELNPLPVDVVIVDEVSMADIYVFSALLKAMSVGTRLILVGDKDQLPSVSAGNILADVIASGLFPVVSLTEIYRQSADSLIVYNAHRINNGELPVIDNRARDFFFDRKSEPDDALQSVVSLVTARLPKHFGIDPADIQVLAPIKKGVVGVEHLNRCLQDALNPSGVARIHKGVTFRVGDKVMQTVNNYTLVWARGSERGEGVFNGDIGHILNIAHDELFVAFDDGKIVRYAPQDQDELTLAYAVSVHKSQGSEFKAVVLVLSGGSPYLLNRNLLYTAVTRAKDLVVIVGTVAVLERMIANRYVAKRYTLLKEYLWINRRKLDLLIGR</sequence>
<dbReference type="Pfam" id="PF13538">
    <property type="entry name" value="UvrD_C_2"/>
    <property type="match status" value="1"/>
</dbReference>
<reference evidence="5" key="2">
    <citation type="journal article" date="2021" name="PeerJ">
        <title>Extensive microbial diversity within the chicken gut microbiome revealed by metagenomics and culture.</title>
        <authorList>
            <person name="Gilroy R."/>
            <person name="Ravi A."/>
            <person name="Getino M."/>
            <person name="Pursley I."/>
            <person name="Horton D.L."/>
            <person name="Alikhan N.F."/>
            <person name="Baker D."/>
            <person name="Gharbi K."/>
            <person name="Hall N."/>
            <person name="Watson M."/>
            <person name="Adriaenssens E.M."/>
            <person name="Foster-Nyarko E."/>
            <person name="Jarju S."/>
            <person name="Secka A."/>
            <person name="Antonio M."/>
            <person name="Oren A."/>
            <person name="Chaudhuri R.R."/>
            <person name="La Ragione R."/>
            <person name="Hildebrand F."/>
            <person name="Pallen M.J."/>
        </authorList>
    </citation>
    <scope>NUCLEOTIDE SEQUENCE</scope>
    <source>
        <strain evidence="5">23406</strain>
    </source>
</reference>
<reference evidence="5" key="1">
    <citation type="submission" date="2020-10" db="EMBL/GenBank/DDBJ databases">
        <authorList>
            <person name="Gilroy R."/>
        </authorList>
    </citation>
    <scope>NUCLEOTIDE SEQUENCE</scope>
    <source>
        <strain evidence="5">23406</strain>
    </source>
</reference>
<dbReference type="SUPFAM" id="SSF52540">
    <property type="entry name" value="P-loop containing nucleoside triphosphate hydrolases"/>
    <property type="match status" value="2"/>
</dbReference>
<dbReference type="EC" id="5.6.2.3" evidence="3"/>
<dbReference type="AlphaFoldDB" id="A0A9D1NBN8"/>
<dbReference type="InterPro" id="IPR029493">
    <property type="entry name" value="RecD2-like_HHH"/>
</dbReference>
<dbReference type="HAMAP" id="MF_01488">
    <property type="entry name" value="RecD2"/>
    <property type="match status" value="1"/>
</dbReference>
<keyword evidence="3" id="KW-0378">Hydrolase</keyword>
<gene>
    <name evidence="3" type="primary">recD2</name>
    <name evidence="5" type="ORF">IAB14_00365</name>
</gene>
<organism evidence="5 6">
    <name type="scientific">Candidatus Stercoripulliclostridium merdipullorum</name>
    <dbReference type="NCBI Taxonomy" id="2840952"/>
    <lineage>
        <taxon>Bacteria</taxon>
        <taxon>Bacillati</taxon>
        <taxon>Bacillota</taxon>
        <taxon>Clostridia</taxon>
        <taxon>Eubacteriales</taxon>
        <taxon>Candidatus Stercoripulliclostridium</taxon>
    </lineage>
</organism>
<evidence type="ECO:0000256" key="2">
    <source>
        <dbReference type="ARBA" id="ARBA00022840"/>
    </source>
</evidence>
<dbReference type="Gene3D" id="1.10.150.20">
    <property type="entry name" value="5' to 3' exonuclease, C-terminal subdomain"/>
    <property type="match status" value="1"/>
</dbReference>
<dbReference type="PANTHER" id="PTHR43788:SF6">
    <property type="entry name" value="DNA HELICASE B"/>
    <property type="match status" value="1"/>
</dbReference>
<dbReference type="InterPro" id="IPR041451">
    <property type="entry name" value="RecD2_SH13"/>
</dbReference>
<protein>
    <recommendedName>
        <fullName evidence="3">ATP-dependent RecD2 DNA helicase</fullName>
        <ecNumber evidence="3">5.6.2.3</ecNumber>
    </recommendedName>
    <alternativeName>
        <fullName evidence="3">DNA 5'-3' helicase subunit RecD2</fullName>
    </alternativeName>
</protein>
<dbReference type="GO" id="GO:0017116">
    <property type="term" value="F:single-stranded DNA helicase activity"/>
    <property type="evidence" value="ECO:0007669"/>
    <property type="project" value="TreeGrafter"/>
</dbReference>
<dbReference type="GO" id="GO:0009338">
    <property type="term" value="C:exodeoxyribonuclease V complex"/>
    <property type="evidence" value="ECO:0007669"/>
    <property type="project" value="TreeGrafter"/>
</dbReference>
<proteinExistence type="inferred from homology"/>
<dbReference type="InterPro" id="IPR027417">
    <property type="entry name" value="P-loop_NTPase"/>
</dbReference>
<dbReference type="Pfam" id="PF14520">
    <property type="entry name" value="HHH_5"/>
    <property type="match status" value="1"/>
</dbReference>
<dbReference type="GO" id="GO:0006310">
    <property type="term" value="P:DNA recombination"/>
    <property type="evidence" value="ECO:0007669"/>
    <property type="project" value="InterPro"/>
</dbReference>
<dbReference type="Pfam" id="PF14490">
    <property type="entry name" value="HHH_RecD2"/>
    <property type="match status" value="1"/>
</dbReference>
<comment type="similarity">
    <text evidence="3">Belongs to the RecD family. RecD2 subfamily.</text>
</comment>
<dbReference type="InterPro" id="IPR027785">
    <property type="entry name" value="UvrD-like_helicase_C"/>
</dbReference>
<accession>A0A9D1NBN8</accession>
<dbReference type="EMBL" id="DVOH01000004">
    <property type="protein sequence ID" value="HIU99552.1"/>
    <property type="molecule type" value="Genomic_DNA"/>
</dbReference>
<dbReference type="Gene3D" id="2.30.30.940">
    <property type="match status" value="1"/>
</dbReference>
<dbReference type="SUPFAM" id="SSF47781">
    <property type="entry name" value="RuvA domain 2-like"/>
    <property type="match status" value="1"/>
</dbReference>
<dbReference type="GO" id="GO:0043139">
    <property type="term" value="F:5'-3' DNA helicase activity"/>
    <property type="evidence" value="ECO:0007669"/>
    <property type="project" value="UniProtKB-UniRule"/>
</dbReference>
<dbReference type="GO" id="GO:0003677">
    <property type="term" value="F:DNA binding"/>
    <property type="evidence" value="ECO:0007669"/>
    <property type="project" value="UniProtKB-UniRule"/>
</dbReference>
<dbReference type="NCBIfam" id="TIGR01448">
    <property type="entry name" value="recD_rel"/>
    <property type="match status" value="1"/>
</dbReference>
<dbReference type="Proteomes" id="UP000886891">
    <property type="component" value="Unassembled WGS sequence"/>
</dbReference>
<dbReference type="InterPro" id="IPR003593">
    <property type="entry name" value="AAA+_ATPase"/>
</dbReference>
<dbReference type="InterPro" id="IPR010994">
    <property type="entry name" value="RuvA_2-like"/>
</dbReference>
<dbReference type="GO" id="GO:0016787">
    <property type="term" value="F:hydrolase activity"/>
    <property type="evidence" value="ECO:0007669"/>
    <property type="project" value="UniProtKB-KW"/>
</dbReference>
<comment type="caution">
    <text evidence="5">The sequence shown here is derived from an EMBL/GenBank/DDBJ whole genome shotgun (WGS) entry which is preliminary data.</text>
</comment>
<keyword evidence="2 3" id="KW-0067">ATP-binding</keyword>
<evidence type="ECO:0000259" key="4">
    <source>
        <dbReference type="SMART" id="SM00382"/>
    </source>
</evidence>
<dbReference type="InterPro" id="IPR055446">
    <property type="entry name" value="RecD2_N_OB"/>
</dbReference>
<dbReference type="InterPro" id="IPR006345">
    <property type="entry name" value="RecD2"/>
</dbReference>
<dbReference type="PANTHER" id="PTHR43788">
    <property type="entry name" value="DNA2/NAM7 HELICASE FAMILY MEMBER"/>
    <property type="match status" value="1"/>
</dbReference>
<dbReference type="SMART" id="SM00382">
    <property type="entry name" value="AAA"/>
    <property type="match status" value="1"/>
</dbReference>
<name>A0A9D1NBN8_9FIRM</name>
<feature type="domain" description="AAA+ ATPase" evidence="4">
    <location>
        <begin position="334"/>
        <end position="478"/>
    </location>
</feature>
<dbReference type="GO" id="GO:0005524">
    <property type="term" value="F:ATP binding"/>
    <property type="evidence" value="ECO:0007669"/>
    <property type="project" value="UniProtKB-UniRule"/>
</dbReference>
<comment type="catalytic activity">
    <reaction evidence="3">
        <text>ATP + H2O = ADP + phosphate + H(+)</text>
        <dbReference type="Rhea" id="RHEA:13065"/>
        <dbReference type="ChEBI" id="CHEBI:15377"/>
        <dbReference type="ChEBI" id="CHEBI:15378"/>
        <dbReference type="ChEBI" id="CHEBI:30616"/>
        <dbReference type="ChEBI" id="CHEBI:43474"/>
        <dbReference type="ChEBI" id="CHEBI:456216"/>
        <dbReference type="EC" id="5.6.2.3"/>
    </reaction>
</comment>
<evidence type="ECO:0000313" key="5">
    <source>
        <dbReference type="EMBL" id="HIU99552.1"/>
    </source>
</evidence>
<evidence type="ECO:0000256" key="1">
    <source>
        <dbReference type="ARBA" id="ARBA00022741"/>
    </source>
</evidence>
<dbReference type="CDD" id="cd17933">
    <property type="entry name" value="DEXSc_RecD-like"/>
    <property type="match status" value="1"/>
</dbReference>
<keyword evidence="1 3" id="KW-0547">Nucleotide-binding</keyword>
<dbReference type="Pfam" id="PF23139">
    <property type="entry name" value="OB_YrrC"/>
    <property type="match status" value="1"/>
</dbReference>